<reference evidence="2" key="1">
    <citation type="submission" date="2022-11" db="UniProtKB">
        <authorList>
            <consortium name="WormBaseParasite"/>
        </authorList>
    </citation>
    <scope>IDENTIFICATION</scope>
</reference>
<organism evidence="1 2">
    <name type="scientific">Panagrolaimus sp. ES5</name>
    <dbReference type="NCBI Taxonomy" id="591445"/>
    <lineage>
        <taxon>Eukaryota</taxon>
        <taxon>Metazoa</taxon>
        <taxon>Ecdysozoa</taxon>
        <taxon>Nematoda</taxon>
        <taxon>Chromadorea</taxon>
        <taxon>Rhabditida</taxon>
        <taxon>Tylenchina</taxon>
        <taxon>Panagrolaimomorpha</taxon>
        <taxon>Panagrolaimoidea</taxon>
        <taxon>Panagrolaimidae</taxon>
        <taxon>Panagrolaimus</taxon>
    </lineage>
</organism>
<dbReference type="WBParaSite" id="ES5_v2.g20877.t1">
    <property type="protein sequence ID" value="ES5_v2.g20877.t1"/>
    <property type="gene ID" value="ES5_v2.g20877"/>
</dbReference>
<dbReference type="Proteomes" id="UP000887579">
    <property type="component" value="Unplaced"/>
</dbReference>
<name>A0AC34FTV6_9BILA</name>
<evidence type="ECO:0000313" key="2">
    <source>
        <dbReference type="WBParaSite" id="ES5_v2.g20877.t1"/>
    </source>
</evidence>
<proteinExistence type="predicted"/>
<accession>A0AC34FTV6</accession>
<protein>
    <submittedName>
        <fullName evidence="2">Mitochondria-eating protein</fullName>
    </submittedName>
</protein>
<evidence type="ECO:0000313" key="1">
    <source>
        <dbReference type="Proteomes" id="UP000887579"/>
    </source>
</evidence>
<sequence>MIPKSDENDSPDNNDINDNGDDTDEGNCNDDTVTDESLMDKALSDGSSICVSTSFHGQTSNYPQGIISTNPRWITLSIYSSPDEIQQLLDRFSALYYSQKEEILKTLNGLKEFKGLKELQIKTMLSVIVLTCRSVYETTQNQYKNIYKTLEMDNADFDDLMDYSIYRIMYRQAKHNHGIKNAKDVTTQIWETLFDFPSLKTCTRFNRFILDCVDVIWDIVAGIDGRMPRLKLDFECFGLHFDPTRHLRSPDSSMDSKAIKYCIWPGLINIHDNQHIIKAIMCT</sequence>